<dbReference type="AlphaFoldDB" id="A0A6L7GJK8"/>
<sequence>MLTRNRTFRPSFWARLFRLQSWKLVMNGSVRDRLSCFSDGAFDLACLEINAVSTAKGLLWHTVEIRTTEETHRFSGLGATGAAEIASEILTFINRYLSTLIEQNTGQLATVDERIREITERSRQYLAHADIAQAISQVPGEASKALSHPLFEPALLPGSLQKHLPKSFEFLTDPGVRREYNESFVVTELERFSSFFDDLGGFCLSQEQREACIRLEDNNLLVASAGSGKSATMVGKVSYALEKDLYEPEQILVLAFNRSAAVELKERIARQLQVDEEDLRCQVTTFHALGRGIIEKTEGKPPQLANWVEHPAGEARFIDQLIKELMANDADFERLWIDLLTIFQKADLPVESFDSEDDYRRYIADRIDKSSATVGTLAGVFVKSLQEKRIADWLWVNSIQFDYERQISVSDADGTIRHVHPDFYYPQSETFHEHFAINADGSSPFANYASHTREKRLAYGRDGLDFFETTSAQAADDTLIAHLEKELVKREIPLERRSTDDILEALEPVVIKHYHKLIAVCIKHIRASDLTLDMLLERAKSLHDRARATRFAETVWKISQAYSQKLDEEGRIDFDSMIGDAVHLVEGGRYKSPYSLILVDEFQDISDPRANLIKALKHQRPFSKVFAVGDDWQSIYRFAGSDITIFTQFEANFGPCWQGRLEQTYRCNQLIAETAAKFVQRNPEQIRKTVRSTRPAIARSIRVVPVKVEWKKPSFDHACRALLARLDAFLEGISEQWRKEPGHQLKVLVLWRYNHLDPFKGHKPDYANIEINGMSFHRAKGLEADYTILLDVSEGDYGVPSRIEDDELLNLVIPRPETYSYAEERRLFYVALTRASRGTFLLANDRKPSRYIRELCEIAGENVRFETVDGEELDQCPSCLVGQMVERQGPNESTFFGCNQYPNCRNTRQTTGNAVRRSPGNSSWSKAARA</sequence>
<dbReference type="PANTHER" id="PTHR11070">
    <property type="entry name" value="UVRD / RECB / PCRA DNA HELICASE FAMILY MEMBER"/>
    <property type="match status" value="1"/>
</dbReference>
<dbReference type="InterPro" id="IPR014017">
    <property type="entry name" value="DNA_helicase_UvrD-like_C"/>
</dbReference>
<accession>A0A6L7GJK8</accession>
<dbReference type="GO" id="GO:0005694">
    <property type="term" value="C:chromosome"/>
    <property type="evidence" value="ECO:0007669"/>
    <property type="project" value="InterPro"/>
</dbReference>
<keyword evidence="4 9" id="KW-0067">ATP-binding</keyword>
<protein>
    <recommendedName>
        <fullName evidence="7">DNA 3'-5' helicase</fullName>
        <ecNumber evidence="7">5.6.2.4</ecNumber>
    </recommendedName>
</protein>
<keyword evidence="5" id="KW-0413">Isomerase</keyword>
<organism evidence="12 13">
    <name type="scientific">Allopontixanthobacter confluentis</name>
    <dbReference type="NCBI Taxonomy" id="1849021"/>
    <lineage>
        <taxon>Bacteria</taxon>
        <taxon>Pseudomonadati</taxon>
        <taxon>Pseudomonadota</taxon>
        <taxon>Alphaproteobacteria</taxon>
        <taxon>Sphingomonadales</taxon>
        <taxon>Erythrobacteraceae</taxon>
        <taxon>Allopontixanthobacter</taxon>
    </lineage>
</organism>
<comment type="catalytic activity">
    <reaction evidence="6">
        <text>Couples ATP hydrolysis with the unwinding of duplex DNA by translocating in the 3'-5' direction.</text>
        <dbReference type="EC" id="5.6.2.4"/>
    </reaction>
</comment>
<feature type="domain" description="UvrD-like helicase ATP-binding" evidence="11">
    <location>
        <begin position="202"/>
        <end position="668"/>
    </location>
</feature>
<feature type="region of interest" description="Disordered" evidence="10">
    <location>
        <begin position="908"/>
        <end position="930"/>
    </location>
</feature>
<dbReference type="GO" id="GO:0006265">
    <property type="term" value="P:DNA topological change"/>
    <property type="evidence" value="ECO:0007669"/>
    <property type="project" value="InterPro"/>
</dbReference>
<evidence type="ECO:0000256" key="8">
    <source>
        <dbReference type="ARBA" id="ARBA00048988"/>
    </source>
</evidence>
<dbReference type="SUPFAM" id="SSF52540">
    <property type="entry name" value="P-loop containing nucleoside triphosphate hydrolases"/>
    <property type="match status" value="1"/>
</dbReference>
<dbReference type="Gene3D" id="3.40.50.300">
    <property type="entry name" value="P-loop containing nucleotide triphosphate hydrolases"/>
    <property type="match status" value="3"/>
</dbReference>
<dbReference type="EMBL" id="WTYU01000002">
    <property type="protein sequence ID" value="MXP15700.1"/>
    <property type="molecule type" value="Genomic_DNA"/>
</dbReference>
<dbReference type="OrthoDB" id="5298826at2"/>
<evidence type="ECO:0000256" key="10">
    <source>
        <dbReference type="SAM" id="MobiDB-lite"/>
    </source>
</evidence>
<evidence type="ECO:0000259" key="11">
    <source>
        <dbReference type="PROSITE" id="PS51198"/>
    </source>
</evidence>
<dbReference type="Proteomes" id="UP000473531">
    <property type="component" value="Unassembled WGS sequence"/>
</dbReference>
<keyword evidence="3 9" id="KW-0347">Helicase</keyword>
<keyword evidence="2 9" id="KW-0378">Hydrolase</keyword>
<keyword evidence="13" id="KW-1185">Reference proteome</keyword>
<gene>
    <name evidence="12" type="ORF">GRI44_13170</name>
</gene>
<dbReference type="PANTHER" id="PTHR11070:SF63">
    <property type="entry name" value="DNA HELICASE IV"/>
    <property type="match status" value="1"/>
</dbReference>
<name>A0A6L7GJK8_9SPHN</name>
<evidence type="ECO:0000256" key="2">
    <source>
        <dbReference type="ARBA" id="ARBA00022801"/>
    </source>
</evidence>
<dbReference type="EC" id="5.6.2.4" evidence="7"/>
<comment type="catalytic activity">
    <reaction evidence="8">
        <text>ATP + H2O = ADP + phosphate + H(+)</text>
        <dbReference type="Rhea" id="RHEA:13065"/>
        <dbReference type="ChEBI" id="CHEBI:15377"/>
        <dbReference type="ChEBI" id="CHEBI:15378"/>
        <dbReference type="ChEBI" id="CHEBI:30616"/>
        <dbReference type="ChEBI" id="CHEBI:43474"/>
        <dbReference type="ChEBI" id="CHEBI:456216"/>
        <dbReference type="EC" id="5.6.2.4"/>
    </reaction>
</comment>
<evidence type="ECO:0000256" key="3">
    <source>
        <dbReference type="ARBA" id="ARBA00022806"/>
    </source>
</evidence>
<comment type="caution">
    <text evidence="12">The sequence shown here is derived from an EMBL/GenBank/DDBJ whole genome shotgun (WGS) entry which is preliminary data.</text>
</comment>
<dbReference type="PROSITE" id="PS51198">
    <property type="entry name" value="UVRD_HELICASE_ATP_BIND"/>
    <property type="match status" value="1"/>
</dbReference>
<dbReference type="InterPro" id="IPR013498">
    <property type="entry name" value="Topo_IA_Znf"/>
</dbReference>
<dbReference type="GO" id="GO:0005829">
    <property type="term" value="C:cytosol"/>
    <property type="evidence" value="ECO:0007669"/>
    <property type="project" value="TreeGrafter"/>
</dbReference>
<evidence type="ECO:0000256" key="7">
    <source>
        <dbReference type="ARBA" id="ARBA00034808"/>
    </source>
</evidence>
<evidence type="ECO:0000256" key="9">
    <source>
        <dbReference type="PROSITE-ProRule" id="PRU00560"/>
    </source>
</evidence>
<dbReference type="GO" id="GO:0003916">
    <property type="term" value="F:DNA topoisomerase activity"/>
    <property type="evidence" value="ECO:0007669"/>
    <property type="project" value="InterPro"/>
</dbReference>
<dbReference type="InterPro" id="IPR014016">
    <property type="entry name" value="UvrD-like_ATP-bd"/>
</dbReference>
<evidence type="ECO:0000256" key="6">
    <source>
        <dbReference type="ARBA" id="ARBA00034617"/>
    </source>
</evidence>
<evidence type="ECO:0000256" key="5">
    <source>
        <dbReference type="ARBA" id="ARBA00023235"/>
    </source>
</evidence>
<dbReference type="GO" id="GO:0043138">
    <property type="term" value="F:3'-5' DNA helicase activity"/>
    <property type="evidence" value="ECO:0007669"/>
    <property type="project" value="UniProtKB-EC"/>
</dbReference>
<dbReference type="GO" id="GO:0005524">
    <property type="term" value="F:ATP binding"/>
    <property type="evidence" value="ECO:0007669"/>
    <property type="project" value="UniProtKB-UniRule"/>
</dbReference>
<evidence type="ECO:0000256" key="1">
    <source>
        <dbReference type="ARBA" id="ARBA00022741"/>
    </source>
</evidence>
<dbReference type="Gene3D" id="3.30.65.10">
    <property type="entry name" value="Bacterial Topoisomerase I, domain 1"/>
    <property type="match status" value="1"/>
</dbReference>
<keyword evidence="1 9" id="KW-0547">Nucleotide-binding</keyword>
<dbReference type="GO" id="GO:0003677">
    <property type="term" value="F:DNA binding"/>
    <property type="evidence" value="ECO:0007669"/>
    <property type="project" value="InterPro"/>
</dbReference>
<dbReference type="InterPro" id="IPR000212">
    <property type="entry name" value="DNA_helicase_UvrD/REP"/>
</dbReference>
<dbReference type="Pfam" id="PF13361">
    <property type="entry name" value="UvrD_C"/>
    <property type="match status" value="1"/>
</dbReference>
<dbReference type="GO" id="GO:0016787">
    <property type="term" value="F:hydrolase activity"/>
    <property type="evidence" value="ECO:0007669"/>
    <property type="project" value="UniProtKB-UniRule"/>
</dbReference>
<evidence type="ECO:0000256" key="4">
    <source>
        <dbReference type="ARBA" id="ARBA00022840"/>
    </source>
</evidence>
<feature type="binding site" evidence="9">
    <location>
        <begin position="223"/>
        <end position="230"/>
    </location>
    <ligand>
        <name>ATP</name>
        <dbReference type="ChEBI" id="CHEBI:30616"/>
    </ligand>
</feature>
<dbReference type="InterPro" id="IPR027417">
    <property type="entry name" value="P-loop_NTPase"/>
</dbReference>
<evidence type="ECO:0000313" key="13">
    <source>
        <dbReference type="Proteomes" id="UP000473531"/>
    </source>
</evidence>
<proteinExistence type="predicted"/>
<evidence type="ECO:0000313" key="12">
    <source>
        <dbReference type="EMBL" id="MXP15700.1"/>
    </source>
</evidence>
<dbReference type="Pfam" id="PF00580">
    <property type="entry name" value="UvrD-helicase"/>
    <property type="match status" value="1"/>
</dbReference>
<dbReference type="GO" id="GO:0000725">
    <property type="term" value="P:recombinational repair"/>
    <property type="evidence" value="ECO:0007669"/>
    <property type="project" value="TreeGrafter"/>
</dbReference>
<dbReference type="Pfam" id="PF01396">
    <property type="entry name" value="Zn_ribbon_Top1"/>
    <property type="match status" value="1"/>
</dbReference>
<reference evidence="12 13" key="1">
    <citation type="submission" date="2019-12" db="EMBL/GenBank/DDBJ databases">
        <title>Genomic-based taxomic classification of the family Erythrobacteraceae.</title>
        <authorList>
            <person name="Xu L."/>
        </authorList>
    </citation>
    <scope>NUCLEOTIDE SEQUENCE [LARGE SCALE GENOMIC DNA]</scope>
    <source>
        <strain evidence="12 13">KCTC 52259</strain>
    </source>
</reference>